<keyword evidence="6" id="KW-1185">Reference proteome</keyword>
<dbReference type="PANTHER" id="PTHR11559">
    <property type="entry name" value="CARBOXYLESTERASE"/>
    <property type="match status" value="1"/>
</dbReference>
<dbReference type="OrthoDB" id="408631at2759"/>
<accession>A0A9P4I5L5</accession>
<dbReference type="Gene3D" id="3.40.50.1820">
    <property type="entry name" value="alpha/beta hydrolase"/>
    <property type="match status" value="1"/>
</dbReference>
<name>A0A9P4I5L5_9PEZI</name>
<organism evidence="5 6">
    <name type="scientific">Rhizodiscina lignyota</name>
    <dbReference type="NCBI Taxonomy" id="1504668"/>
    <lineage>
        <taxon>Eukaryota</taxon>
        <taxon>Fungi</taxon>
        <taxon>Dikarya</taxon>
        <taxon>Ascomycota</taxon>
        <taxon>Pezizomycotina</taxon>
        <taxon>Dothideomycetes</taxon>
        <taxon>Pleosporomycetidae</taxon>
        <taxon>Aulographales</taxon>
        <taxon>Rhizodiscinaceae</taxon>
        <taxon>Rhizodiscina</taxon>
    </lineage>
</organism>
<protein>
    <recommendedName>
        <fullName evidence="3">Carboxylic ester hydrolase</fullName>
        <ecNumber evidence="3">3.1.1.-</ecNumber>
    </recommendedName>
</protein>
<dbReference type="InterPro" id="IPR050309">
    <property type="entry name" value="Type-B_Carboxylest/Lipase"/>
</dbReference>
<feature type="domain" description="Carboxylesterase type B" evidence="4">
    <location>
        <begin position="46"/>
        <end position="531"/>
    </location>
</feature>
<gene>
    <name evidence="5" type="ORF">NA57DRAFT_69726</name>
</gene>
<dbReference type="InterPro" id="IPR029058">
    <property type="entry name" value="AB_hydrolase_fold"/>
</dbReference>
<dbReference type="PROSITE" id="PS00122">
    <property type="entry name" value="CARBOXYLESTERASE_B_1"/>
    <property type="match status" value="1"/>
</dbReference>
<dbReference type="Pfam" id="PF00135">
    <property type="entry name" value="COesterase"/>
    <property type="match status" value="1"/>
</dbReference>
<feature type="chain" id="PRO_5040542618" description="Carboxylic ester hydrolase" evidence="3">
    <location>
        <begin position="24"/>
        <end position="539"/>
    </location>
</feature>
<dbReference type="InterPro" id="IPR019826">
    <property type="entry name" value="Carboxylesterase_B_AS"/>
</dbReference>
<reference evidence="5" key="1">
    <citation type="journal article" date="2020" name="Stud. Mycol.">
        <title>101 Dothideomycetes genomes: a test case for predicting lifestyles and emergence of pathogens.</title>
        <authorList>
            <person name="Haridas S."/>
            <person name="Albert R."/>
            <person name="Binder M."/>
            <person name="Bloem J."/>
            <person name="Labutti K."/>
            <person name="Salamov A."/>
            <person name="Andreopoulos B."/>
            <person name="Baker S."/>
            <person name="Barry K."/>
            <person name="Bills G."/>
            <person name="Bluhm B."/>
            <person name="Cannon C."/>
            <person name="Castanera R."/>
            <person name="Culley D."/>
            <person name="Daum C."/>
            <person name="Ezra D."/>
            <person name="Gonzalez J."/>
            <person name="Henrissat B."/>
            <person name="Kuo A."/>
            <person name="Liang C."/>
            <person name="Lipzen A."/>
            <person name="Lutzoni F."/>
            <person name="Magnuson J."/>
            <person name="Mondo S."/>
            <person name="Nolan M."/>
            <person name="Ohm R."/>
            <person name="Pangilinan J."/>
            <person name="Park H.-J."/>
            <person name="Ramirez L."/>
            <person name="Alfaro M."/>
            <person name="Sun H."/>
            <person name="Tritt A."/>
            <person name="Yoshinaga Y."/>
            <person name="Zwiers L.-H."/>
            <person name="Turgeon B."/>
            <person name="Goodwin S."/>
            <person name="Spatafora J."/>
            <person name="Crous P."/>
            <person name="Grigoriev I."/>
        </authorList>
    </citation>
    <scope>NUCLEOTIDE SEQUENCE</scope>
    <source>
        <strain evidence="5">CBS 133067</strain>
    </source>
</reference>
<dbReference type="SUPFAM" id="SSF53474">
    <property type="entry name" value="alpha/beta-Hydrolases"/>
    <property type="match status" value="1"/>
</dbReference>
<dbReference type="Proteomes" id="UP000799772">
    <property type="component" value="Unassembled WGS sequence"/>
</dbReference>
<evidence type="ECO:0000313" key="6">
    <source>
        <dbReference type="Proteomes" id="UP000799772"/>
    </source>
</evidence>
<keyword evidence="3" id="KW-0732">Signal</keyword>
<evidence type="ECO:0000256" key="1">
    <source>
        <dbReference type="ARBA" id="ARBA00005964"/>
    </source>
</evidence>
<evidence type="ECO:0000259" key="4">
    <source>
        <dbReference type="Pfam" id="PF00135"/>
    </source>
</evidence>
<dbReference type="EC" id="3.1.1.-" evidence="3"/>
<keyword evidence="2 3" id="KW-0378">Hydrolase</keyword>
<feature type="signal peptide" evidence="3">
    <location>
        <begin position="1"/>
        <end position="23"/>
    </location>
</feature>
<comment type="similarity">
    <text evidence="1 3">Belongs to the type-B carboxylesterase/lipase family.</text>
</comment>
<dbReference type="InterPro" id="IPR002018">
    <property type="entry name" value="CarbesteraseB"/>
</dbReference>
<sequence>MPNLGSFLQVLLLTASVATGASCRPNSQLPIVDLGYNIQQASSFNASGKYYNFSNIAYAEPPLGDLRFAAPVSPHTNRSSIKNGNFQVTCTQAIPFWFAEGLFGAPDLPPNPAQSEDCLFLDVFVPQQVFDGPKGKGKGAAVLVWIHGGGLLLGSKTGNDPAGLIAKAQAKAQRDGMIIVMLNYRLGAFGWLGGPDFTKQHGTDNAGLLDQRLALEWVQEHITKFGGDPERVTVIGESAGAASIVHHLTAYGGDECEAPPFQQAVIQSPAWTVAPTAGFKDAEFKNLLKTANVTSLQQLRALDSATLIKINNEIVHSGATGTFPFGGSIFVDGTYVTAPPAQLLLNGKFDKKVKAVIGINSDEGLVFTPQNETTAKDFNFKSYVKANIPTITDSALKFVTETLYPPPGPKTPYSNDNARAILFTGELVVYCHETVLSTAMHNQTHVYEFSVPPGVHVEDVAFTFFNGPNPQVASPAVAETMQGFISEFALTGNPNGKGLPEFPVYGHVNVLNLTLSGYPLVKDPHSNERCAYLQQALFG</sequence>
<comment type="caution">
    <text evidence="5">The sequence shown here is derived from an EMBL/GenBank/DDBJ whole genome shotgun (WGS) entry which is preliminary data.</text>
</comment>
<evidence type="ECO:0000313" key="5">
    <source>
        <dbReference type="EMBL" id="KAF2092522.1"/>
    </source>
</evidence>
<dbReference type="GO" id="GO:0016787">
    <property type="term" value="F:hydrolase activity"/>
    <property type="evidence" value="ECO:0007669"/>
    <property type="project" value="UniProtKB-KW"/>
</dbReference>
<evidence type="ECO:0000256" key="3">
    <source>
        <dbReference type="RuleBase" id="RU361235"/>
    </source>
</evidence>
<dbReference type="PROSITE" id="PS00941">
    <property type="entry name" value="CARBOXYLESTERASE_B_2"/>
    <property type="match status" value="1"/>
</dbReference>
<dbReference type="EMBL" id="ML978145">
    <property type="protein sequence ID" value="KAF2092522.1"/>
    <property type="molecule type" value="Genomic_DNA"/>
</dbReference>
<evidence type="ECO:0000256" key="2">
    <source>
        <dbReference type="ARBA" id="ARBA00022801"/>
    </source>
</evidence>
<dbReference type="AlphaFoldDB" id="A0A9P4I5L5"/>
<dbReference type="InterPro" id="IPR019819">
    <property type="entry name" value="Carboxylesterase_B_CS"/>
</dbReference>
<proteinExistence type="inferred from homology"/>